<sequence length="199" mass="21746">MLGGQPGWPTPEWITAYRPILNPYHLHADNLDAIHGKVSARDFVSFRTESQITVHKLSRTTTTTLYFNGAAVGGIRADLPPVELLAAQGQWRPYFDGKSREGDRFATGDPEFDRDFVLLAAPADQVTARSMLSSEAKAALNLLSRIAGAPRIRIAQGLVLCWVPGMTDLRAQHEAYADLLKALAMVATGINLTTGYPTR</sequence>
<dbReference type="Proteomes" id="UP000267164">
    <property type="component" value="Chromosome"/>
</dbReference>
<evidence type="ECO:0000313" key="2">
    <source>
        <dbReference type="Proteomes" id="UP000267164"/>
    </source>
</evidence>
<reference evidence="1 2" key="1">
    <citation type="submission" date="2018-09" db="EMBL/GenBank/DDBJ databases">
        <title>Nocardia yunnanensis sp. nov., an actinomycete isolated from a soil sample.</title>
        <authorList>
            <person name="Zhang J."/>
        </authorList>
    </citation>
    <scope>NUCLEOTIDE SEQUENCE [LARGE SCALE GENOMIC DNA]</scope>
    <source>
        <strain evidence="1 2">CFHS0054</strain>
    </source>
</reference>
<dbReference type="AlphaFoldDB" id="A0A386ZLK0"/>
<accession>A0A386ZLK0</accession>
<proteinExistence type="predicted"/>
<organism evidence="1 2">
    <name type="scientific">Nocardia yunnanensis</name>
    <dbReference type="NCBI Taxonomy" id="2382165"/>
    <lineage>
        <taxon>Bacteria</taxon>
        <taxon>Bacillati</taxon>
        <taxon>Actinomycetota</taxon>
        <taxon>Actinomycetes</taxon>
        <taxon>Mycobacteriales</taxon>
        <taxon>Nocardiaceae</taxon>
        <taxon>Nocardia</taxon>
    </lineage>
</organism>
<keyword evidence="2" id="KW-1185">Reference proteome</keyword>
<evidence type="ECO:0000313" key="1">
    <source>
        <dbReference type="EMBL" id="AYF78034.1"/>
    </source>
</evidence>
<dbReference type="EMBL" id="CP032568">
    <property type="protein sequence ID" value="AYF78034.1"/>
    <property type="molecule type" value="Genomic_DNA"/>
</dbReference>
<dbReference type="OrthoDB" id="9926284at2"/>
<protein>
    <submittedName>
        <fullName evidence="1">Uncharacterized protein</fullName>
    </submittedName>
</protein>
<dbReference type="KEGG" id="nyu:D7D52_34170"/>
<name>A0A386ZLK0_9NOCA</name>
<gene>
    <name evidence="1" type="ORF">D7D52_34170</name>
</gene>